<dbReference type="AlphaFoldDB" id="A0A7W2I5C0"/>
<reference evidence="1 2" key="1">
    <citation type="submission" date="2020-07" db="EMBL/GenBank/DDBJ databases">
        <title>Novel species isolated from subtropical streams in China.</title>
        <authorList>
            <person name="Lu H."/>
        </authorList>
    </citation>
    <scope>NUCLEOTIDE SEQUENCE [LARGE SCALE GENOMIC DNA]</scope>
    <source>
        <strain evidence="1 2">FT3S</strain>
    </source>
</reference>
<gene>
    <name evidence="1" type="ORF">H3H36_02515</name>
</gene>
<protein>
    <submittedName>
        <fullName evidence="1">Glucuronyl hydrolase</fullName>
    </submittedName>
</protein>
<keyword evidence="1" id="KW-0378">Hydrolase</keyword>
<name>A0A7W2I5C0_9BURK</name>
<sequence length="378" mass="40524">MTARDLTGDAVLSRTEIMATLDHLCARMDWIEAQCTEGFPLYSPGTDNAWTVSQGGSWVGGYWAACWWLRAHLRRVESDRQKARLLCRRLAAKMDTDSIHRAMLFWYGAALGARWCGDEAAGRVAQAAADVLAGAFDRTLQCIPTGTAIGGGSHGRRHIAIDALGPLIELLTHSDNQAHHDIARRHTDTVLAACLNGDGAFHAEALYADQAGPACPACHPIGQAGAWSRGQAWGMFGLAAAARWGEPYRAQARAACEYWLRSRPCGIPPDRLDQPSGLADPSAALIAALAMQLLAKVEAAETPWQACAERQIAAVVRSRYLTGAHNAEGGTPPGIFWGACYQTRPGQRELVEAAWSSFLLMQALSTLAGAPGAASRID</sequence>
<dbReference type="Gene3D" id="1.50.10.10">
    <property type="match status" value="1"/>
</dbReference>
<organism evidence="1 2">
    <name type="scientific">Rugamonas fusca</name>
    <dbReference type="NCBI Taxonomy" id="2758568"/>
    <lineage>
        <taxon>Bacteria</taxon>
        <taxon>Pseudomonadati</taxon>
        <taxon>Pseudomonadota</taxon>
        <taxon>Betaproteobacteria</taxon>
        <taxon>Burkholderiales</taxon>
        <taxon>Oxalobacteraceae</taxon>
        <taxon>Telluria group</taxon>
        <taxon>Rugamonas</taxon>
    </lineage>
</organism>
<dbReference type="SUPFAM" id="SSF48208">
    <property type="entry name" value="Six-hairpin glycosidases"/>
    <property type="match status" value="1"/>
</dbReference>
<dbReference type="InterPro" id="IPR012341">
    <property type="entry name" value="6hp_glycosidase-like_sf"/>
</dbReference>
<accession>A0A7W2I5C0</accession>
<dbReference type="Proteomes" id="UP000566711">
    <property type="component" value="Unassembled WGS sequence"/>
</dbReference>
<evidence type="ECO:0000313" key="2">
    <source>
        <dbReference type="Proteomes" id="UP000566711"/>
    </source>
</evidence>
<dbReference type="InterPro" id="IPR008928">
    <property type="entry name" value="6-hairpin_glycosidase_sf"/>
</dbReference>
<dbReference type="GO" id="GO:0005975">
    <property type="term" value="P:carbohydrate metabolic process"/>
    <property type="evidence" value="ECO:0007669"/>
    <property type="project" value="InterPro"/>
</dbReference>
<dbReference type="EMBL" id="JACEZS010000001">
    <property type="protein sequence ID" value="MBA5604234.1"/>
    <property type="molecule type" value="Genomic_DNA"/>
</dbReference>
<dbReference type="GO" id="GO:0016787">
    <property type="term" value="F:hydrolase activity"/>
    <property type="evidence" value="ECO:0007669"/>
    <property type="project" value="UniProtKB-KW"/>
</dbReference>
<dbReference type="RefSeq" id="WP_182213601.1">
    <property type="nucleotide sequence ID" value="NZ_JACEZS010000001.1"/>
</dbReference>
<evidence type="ECO:0000313" key="1">
    <source>
        <dbReference type="EMBL" id="MBA5604234.1"/>
    </source>
</evidence>
<keyword evidence="2" id="KW-1185">Reference proteome</keyword>
<proteinExistence type="predicted"/>
<comment type="caution">
    <text evidence="1">The sequence shown here is derived from an EMBL/GenBank/DDBJ whole genome shotgun (WGS) entry which is preliminary data.</text>
</comment>